<dbReference type="AlphaFoldDB" id="A0A926IP82"/>
<evidence type="ECO:0000313" key="2">
    <source>
        <dbReference type="EMBL" id="MBC8593009.1"/>
    </source>
</evidence>
<name>A0A926IP82_9BACT</name>
<accession>A0A926IP82</accession>
<dbReference type="InterPro" id="IPR025396">
    <property type="entry name" value="DUF4302"/>
</dbReference>
<evidence type="ECO:0000313" key="3">
    <source>
        <dbReference type="Proteomes" id="UP000651085"/>
    </source>
</evidence>
<feature type="chain" id="PRO_5038383514" evidence="1">
    <location>
        <begin position="23"/>
        <end position="438"/>
    </location>
</feature>
<feature type="signal peptide" evidence="1">
    <location>
        <begin position="1"/>
        <end position="22"/>
    </location>
</feature>
<organism evidence="2 3">
    <name type="scientific">Jilunia laotingensis</name>
    <dbReference type="NCBI Taxonomy" id="2763675"/>
    <lineage>
        <taxon>Bacteria</taxon>
        <taxon>Pseudomonadati</taxon>
        <taxon>Bacteroidota</taxon>
        <taxon>Bacteroidia</taxon>
        <taxon>Bacteroidales</taxon>
        <taxon>Bacteroidaceae</taxon>
        <taxon>Jilunia</taxon>
    </lineage>
</organism>
<comment type="caution">
    <text evidence="2">The sequence shown here is derived from an EMBL/GenBank/DDBJ whole genome shotgun (WGS) entry which is preliminary data.</text>
</comment>
<keyword evidence="1" id="KW-0732">Signal</keyword>
<evidence type="ECO:0000256" key="1">
    <source>
        <dbReference type="SAM" id="SignalP"/>
    </source>
</evidence>
<proteinExistence type="predicted"/>
<gene>
    <name evidence="2" type="ORF">H8744_07020</name>
</gene>
<dbReference type="RefSeq" id="WP_262434171.1">
    <property type="nucleotide sequence ID" value="NZ_JACRTF010000001.1"/>
</dbReference>
<reference evidence="2" key="1">
    <citation type="submission" date="2020-08" db="EMBL/GenBank/DDBJ databases">
        <title>Genome public.</title>
        <authorList>
            <person name="Liu C."/>
            <person name="Sun Q."/>
        </authorList>
    </citation>
    <scope>NUCLEOTIDE SEQUENCE</scope>
    <source>
        <strain evidence="2">N12</strain>
    </source>
</reference>
<dbReference type="EMBL" id="JACRTF010000001">
    <property type="protein sequence ID" value="MBC8593009.1"/>
    <property type="molecule type" value="Genomic_DNA"/>
</dbReference>
<protein>
    <submittedName>
        <fullName evidence="2">DUF4302 domain-containing protein</fullName>
    </submittedName>
</protein>
<dbReference type="Proteomes" id="UP000651085">
    <property type="component" value="Unassembled WGS sequence"/>
</dbReference>
<keyword evidence="3" id="KW-1185">Reference proteome</keyword>
<sequence>MKRFALFFALSALFLTSFNSCKNEEEDLFDQTSALRLEAAKKDYTALLTSASNGWVMEYFATEKYKGYTMLVKFNSDGSVKFAAKDDLTSNKYTEEEGSLWEMISDNGPVLTFNTSNSLLHRFSSPEDIPSTSKDDEQGLGYEGDYEFIMVSPTTNKDAVMLKGKKRGMYIPLTRLSEDQNWEDYFAKQEALKEKVFGESINPVLLALGDKNYEIHEINSGMAKYIPEGGDIITDAEERSVAFTSNGFRLIKPITENDHSVQNFVYDENNDIFTCTDDQEASIRGVAKFQFIWQQLTLSEKPKSLTFNASSEMSSKFSAVFQPIVESFKEIKYSVTSFAFIPNGTDLSLKLTVRTNKGGALSGNYYYTTKGNNDELNITYKDADATGNNLLKFNVEPFVKTTMSREFELAADKSNMNLETIKLVDKNDPELWVIATLK</sequence>
<dbReference type="Pfam" id="PF14135">
    <property type="entry name" value="DUF4302"/>
    <property type="match status" value="1"/>
</dbReference>